<organism evidence="1 2">
    <name type="scientific">Yersinia phage phiR1-RT</name>
    <dbReference type="NCBI Taxonomy" id="1206558"/>
    <lineage>
        <taxon>Viruses</taxon>
        <taxon>Duplodnaviria</taxon>
        <taxon>Heunggongvirae</taxon>
        <taxon>Uroviricota</taxon>
        <taxon>Caudoviricetes</taxon>
        <taxon>Pantevenvirales</taxon>
        <taxon>Straboviridae</taxon>
        <taxon>Tevenvirinae</taxon>
        <taxon>Tegunavirus</taxon>
        <taxon>Tegunavirus r1rt</taxon>
    </lineage>
</organism>
<protein>
    <submittedName>
        <fullName evidence="1">Uncharacterized protein</fullName>
    </submittedName>
</protein>
<dbReference type="RefSeq" id="YP_007235963.1">
    <property type="nucleotide sequence ID" value="NC_019909.1"/>
</dbReference>
<dbReference type="Proteomes" id="UP000002909">
    <property type="component" value="Segment"/>
</dbReference>
<dbReference type="EMBL" id="HE956709">
    <property type="protein sequence ID" value="CCI88704.1"/>
    <property type="molecule type" value="Genomic_DNA"/>
</dbReference>
<reference evidence="1 2" key="1">
    <citation type="submission" date="2012-06" db="EMBL/GenBank/DDBJ databases">
        <title>Genomic characterization of five bacteriophages specific for Yersinia species.</title>
        <authorList>
            <person name="Skurnik M."/>
            <person name="Nawaz A."/>
            <person name="Happonen L."/>
            <person name="Butcher S."/>
            <person name="Mattinen L."/>
        </authorList>
    </citation>
    <scope>NUCLEOTIDE SEQUENCE [LARGE SCALE GENOMIC DNA]</scope>
</reference>
<gene>
    <name evidence="1" type="primary">g130</name>
    <name evidence="1" type="ORF">BN80_130</name>
</gene>
<accession>I7LH73</accession>
<dbReference type="GeneID" id="14295614"/>
<keyword evidence="2" id="KW-1185">Reference proteome</keyword>
<proteinExistence type="predicted"/>
<organismHost>
    <name type="scientific">Yersinia enterocolitica</name>
    <dbReference type="NCBI Taxonomy" id="630"/>
</organismHost>
<evidence type="ECO:0000313" key="1">
    <source>
        <dbReference type="EMBL" id="CCI88704.1"/>
    </source>
</evidence>
<name>I7LH73_BPPR1</name>
<dbReference type="KEGG" id="vg:14295614"/>
<evidence type="ECO:0000313" key="2">
    <source>
        <dbReference type="Proteomes" id="UP000002909"/>
    </source>
</evidence>
<sequence length="95" mass="11342">MIYTTKDYNRISYINIYNNIVTGNITHMYCYDDCNDADQETLLALHELVKNYTHNERTNLVYLNSRWQPIENLDVGLLDFIDQCRRTLKGDYRVV</sequence>